<feature type="transmembrane region" description="Helical" evidence="5">
    <location>
        <begin position="20"/>
        <end position="42"/>
    </location>
</feature>
<proteinExistence type="predicted"/>
<feature type="domain" description="Major facilitator superfamily (MFS) profile" evidence="6">
    <location>
        <begin position="24"/>
        <end position="409"/>
    </location>
</feature>
<evidence type="ECO:0000256" key="5">
    <source>
        <dbReference type="SAM" id="Phobius"/>
    </source>
</evidence>
<evidence type="ECO:0000313" key="8">
    <source>
        <dbReference type="Proteomes" id="UP000683310"/>
    </source>
</evidence>
<evidence type="ECO:0000256" key="1">
    <source>
        <dbReference type="ARBA" id="ARBA00004651"/>
    </source>
</evidence>
<keyword evidence="2 5" id="KW-0812">Transmembrane</keyword>
<organism evidence="7 8">
    <name type="scientific">Nocardia tengchongensis</name>
    <dbReference type="NCBI Taxonomy" id="2055889"/>
    <lineage>
        <taxon>Bacteria</taxon>
        <taxon>Bacillati</taxon>
        <taxon>Actinomycetota</taxon>
        <taxon>Actinomycetes</taxon>
        <taxon>Mycobacteriales</taxon>
        <taxon>Nocardiaceae</taxon>
        <taxon>Nocardia</taxon>
    </lineage>
</organism>
<keyword evidence="3 5" id="KW-1133">Transmembrane helix</keyword>
<feature type="transmembrane region" description="Helical" evidence="5">
    <location>
        <begin position="54"/>
        <end position="79"/>
    </location>
</feature>
<protein>
    <submittedName>
        <fullName evidence="7">MFS transporter</fullName>
    </submittedName>
</protein>
<keyword evidence="4 5" id="KW-0472">Membrane</keyword>
<dbReference type="Pfam" id="PF07690">
    <property type="entry name" value="MFS_1"/>
    <property type="match status" value="1"/>
</dbReference>
<feature type="transmembrane region" description="Helical" evidence="5">
    <location>
        <begin position="91"/>
        <end position="108"/>
    </location>
</feature>
<dbReference type="CDD" id="cd17324">
    <property type="entry name" value="MFS_NepI_like"/>
    <property type="match status" value="1"/>
</dbReference>
<dbReference type="InterPro" id="IPR011701">
    <property type="entry name" value="MFS"/>
</dbReference>
<feature type="transmembrane region" description="Helical" evidence="5">
    <location>
        <begin position="356"/>
        <end position="375"/>
    </location>
</feature>
<name>A0ABX8CZX6_9NOCA</name>
<evidence type="ECO:0000256" key="2">
    <source>
        <dbReference type="ARBA" id="ARBA00022692"/>
    </source>
</evidence>
<evidence type="ECO:0000256" key="3">
    <source>
        <dbReference type="ARBA" id="ARBA00022989"/>
    </source>
</evidence>
<feature type="transmembrane region" description="Helical" evidence="5">
    <location>
        <begin position="147"/>
        <end position="165"/>
    </location>
</feature>
<gene>
    <name evidence="7" type="ORF">KHQ06_37155</name>
</gene>
<feature type="transmembrane region" description="Helical" evidence="5">
    <location>
        <begin position="381"/>
        <end position="404"/>
    </location>
</feature>
<dbReference type="PROSITE" id="PS50850">
    <property type="entry name" value="MFS"/>
    <property type="match status" value="1"/>
</dbReference>
<comment type="subcellular location">
    <subcellularLocation>
        <location evidence="1">Cell membrane</location>
        <topology evidence="1">Multi-pass membrane protein</topology>
    </subcellularLocation>
</comment>
<dbReference type="InterPro" id="IPR020846">
    <property type="entry name" value="MFS_dom"/>
</dbReference>
<dbReference type="Gene3D" id="1.20.1250.20">
    <property type="entry name" value="MFS general substrate transporter like domains"/>
    <property type="match status" value="1"/>
</dbReference>
<dbReference type="InterPro" id="IPR036259">
    <property type="entry name" value="MFS_trans_sf"/>
</dbReference>
<feature type="transmembrane region" description="Helical" evidence="5">
    <location>
        <begin position="114"/>
        <end position="135"/>
    </location>
</feature>
<dbReference type="PANTHER" id="PTHR42910">
    <property type="entry name" value="TRANSPORTER SCO4007-RELATED"/>
    <property type="match status" value="1"/>
</dbReference>
<feature type="transmembrane region" description="Helical" evidence="5">
    <location>
        <begin position="231"/>
        <end position="252"/>
    </location>
</feature>
<evidence type="ECO:0000256" key="4">
    <source>
        <dbReference type="ARBA" id="ARBA00023136"/>
    </source>
</evidence>
<sequence>MVSLTRTDAPAPETSPSPALTRTTVLVFAVTAGSSAAGNYYLQPLLHEVAADLGVSTASAALLVSAAQIGYLCGLAFLVPLGDFLRRHRMVPALLLASVAALLVSAFAPNFAVLFAGVVATGVTASAAQVVVPWASALADPARRGQVVGTVMSGLLLGILLSRVLSGAVAQLGGWRAVLLVAAGLQVVMAISVYLLAPATPRTATGESYPQVLASILGLIRRHAVLRQRMLLGFILMGCFSLVWTALAFLLSGSGGSAYHYGEFVIGLFGLAGVVGALGAPVVGRLADRGHLRRVTSLTWLVLLASWVLVAWGGHSVVALIAALVVFDFGIQGAHLTNQSAIYTLDPAARSRLTTAYMVTYFLGGVTGSVTAGLAYQAGGWALVCGIGVAATVAGLLLWAVFALRPQHAGPQTAMASGS</sequence>
<dbReference type="SUPFAM" id="SSF103473">
    <property type="entry name" value="MFS general substrate transporter"/>
    <property type="match status" value="1"/>
</dbReference>
<dbReference type="PANTHER" id="PTHR42910:SF1">
    <property type="entry name" value="MAJOR FACILITATOR SUPERFAMILY (MFS) PROFILE DOMAIN-CONTAINING PROTEIN"/>
    <property type="match status" value="1"/>
</dbReference>
<dbReference type="Proteomes" id="UP000683310">
    <property type="component" value="Chromosome"/>
</dbReference>
<feature type="transmembrane region" description="Helical" evidence="5">
    <location>
        <begin position="264"/>
        <end position="283"/>
    </location>
</feature>
<reference evidence="7 8" key="1">
    <citation type="submission" date="2021-04" db="EMBL/GenBank/DDBJ databases">
        <title>Nocardia tengchongensis.</title>
        <authorList>
            <person name="Zhuang k."/>
            <person name="Ran Y."/>
            <person name="Li W."/>
        </authorList>
    </citation>
    <scope>NUCLEOTIDE SEQUENCE [LARGE SCALE GENOMIC DNA]</scope>
    <source>
        <strain evidence="7 8">CFH S0057</strain>
    </source>
</reference>
<accession>A0ABX8CZX6</accession>
<keyword evidence="8" id="KW-1185">Reference proteome</keyword>
<feature type="transmembrane region" description="Helical" evidence="5">
    <location>
        <begin position="295"/>
        <end position="312"/>
    </location>
</feature>
<feature type="transmembrane region" description="Helical" evidence="5">
    <location>
        <begin position="177"/>
        <end position="197"/>
    </location>
</feature>
<evidence type="ECO:0000313" key="7">
    <source>
        <dbReference type="EMBL" id="QVI25393.1"/>
    </source>
</evidence>
<dbReference type="EMBL" id="CP074371">
    <property type="protein sequence ID" value="QVI25393.1"/>
    <property type="molecule type" value="Genomic_DNA"/>
</dbReference>
<evidence type="ECO:0000259" key="6">
    <source>
        <dbReference type="PROSITE" id="PS50850"/>
    </source>
</evidence>